<dbReference type="InterPro" id="IPR005501">
    <property type="entry name" value="LamB/YcsF/PxpA-like"/>
</dbReference>
<dbReference type="InterPro" id="IPR011330">
    <property type="entry name" value="Glyco_hydro/deAcase_b/a-brl"/>
</dbReference>
<dbReference type="NCBIfam" id="NF003814">
    <property type="entry name" value="PRK05406.1-3"/>
    <property type="match status" value="1"/>
</dbReference>
<dbReference type="PANTHER" id="PTHR30292">
    <property type="entry name" value="UNCHARACTERIZED PROTEIN YBGL-RELATED"/>
    <property type="match status" value="1"/>
</dbReference>
<dbReference type="SUPFAM" id="SSF88713">
    <property type="entry name" value="Glycoside hydrolase/deacetylase"/>
    <property type="match status" value="1"/>
</dbReference>
<sequence length="287" mass="30120">MACASLPAPPPRRAPRLPGSASACIESRWPWRQDAHVPDRIDFNCDLGEGCGDDAAIVPWISSASIACGGHAGDEASMRETVALCLRHGVAIGAHPSFEDRAHFGRRELALAPGEVHALVLAQVRRLAAACEAAGARLRHVKPHGALYNLAARELDTARAIADAVREVDRGLRLYALAGSDLASAGRSAGLQVAEEAFAERGYAADGRLAPRGQPGAVIETLEGALAQVRGLVREHAVHALDGSRIALRADTLCLHGDRHDAAAFARALREALEAEGIVVRAPGDAP</sequence>
<organism evidence="1 2">
    <name type="scientific">Luteimonas wenzhouensis</name>
    <dbReference type="NCBI Taxonomy" id="2599615"/>
    <lineage>
        <taxon>Bacteria</taxon>
        <taxon>Pseudomonadati</taxon>
        <taxon>Pseudomonadota</taxon>
        <taxon>Gammaproteobacteria</taxon>
        <taxon>Lysobacterales</taxon>
        <taxon>Lysobacteraceae</taxon>
        <taxon>Luteimonas</taxon>
    </lineage>
</organism>
<reference evidence="1 2" key="1">
    <citation type="submission" date="2019-07" db="EMBL/GenBank/DDBJ databases">
        <title>Luteimonas sp. YD-1 nov., isolated from acidic soil.</title>
        <authorList>
            <person name="Zhou J."/>
        </authorList>
    </citation>
    <scope>NUCLEOTIDE SEQUENCE [LARGE SCALE GENOMIC DNA]</scope>
    <source>
        <strain evidence="1 2">YD-1</strain>
    </source>
</reference>
<name>A0A5C5U442_9GAMM</name>
<proteinExistence type="predicted"/>
<dbReference type="Proteomes" id="UP000315949">
    <property type="component" value="Unassembled WGS sequence"/>
</dbReference>
<dbReference type="Pfam" id="PF03746">
    <property type="entry name" value="LamB_YcsF"/>
    <property type="match status" value="1"/>
</dbReference>
<dbReference type="GO" id="GO:0005975">
    <property type="term" value="P:carbohydrate metabolic process"/>
    <property type="evidence" value="ECO:0007669"/>
    <property type="project" value="InterPro"/>
</dbReference>
<protein>
    <submittedName>
        <fullName evidence="1">LamB/YcsF family protein</fullName>
    </submittedName>
</protein>
<dbReference type="Gene3D" id="3.20.20.370">
    <property type="entry name" value="Glycoside hydrolase/deacetylase"/>
    <property type="match status" value="1"/>
</dbReference>
<dbReference type="PANTHER" id="PTHR30292:SF0">
    <property type="entry name" value="5-OXOPROLINASE SUBUNIT A"/>
    <property type="match status" value="1"/>
</dbReference>
<dbReference type="OrthoDB" id="9773478at2"/>
<accession>A0A5C5U442</accession>
<keyword evidence="2" id="KW-1185">Reference proteome</keyword>
<gene>
    <name evidence="1" type="ORF">FQY79_03805</name>
</gene>
<evidence type="ECO:0000313" key="2">
    <source>
        <dbReference type="Proteomes" id="UP000315949"/>
    </source>
</evidence>
<evidence type="ECO:0000313" key="1">
    <source>
        <dbReference type="EMBL" id="TWT20478.1"/>
    </source>
</evidence>
<dbReference type="NCBIfam" id="NF003816">
    <property type="entry name" value="PRK05406.1-5"/>
    <property type="match status" value="1"/>
</dbReference>
<dbReference type="EMBL" id="VOHE01000002">
    <property type="protein sequence ID" value="TWT20478.1"/>
    <property type="molecule type" value="Genomic_DNA"/>
</dbReference>
<dbReference type="AlphaFoldDB" id="A0A5C5U442"/>
<dbReference type="CDD" id="cd10787">
    <property type="entry name" value="LamB_YcsF_like"/>
    <property type="match status" value="1"/>
</dbReference>
<comment type="caution">
    <text evidence="1">The sequence shown here is derived from an EMBL/GenBank/DDBJ whole genome shotgun (WGS) entry which is preliminary data.</text>
</comment>